<dbReference type="Pfam" id="PF13419">
    <property type="entry name" value="HAD_2"/>
    <property type="match status" value="1"/>
</dbReference>
<comment type="caution">
    <text evidence="1">The sequence shown here is derived from an EMBL/GenBank/DDBJ whole genome shotgun (WGS) entry which is preliminary data.</text>
</comment>
<sequence>MIRHVFMDLDNTLLDFSKAEAIAVKKTLNTLGIECPEAVIRRYSQLNLAQWKLLELGTLTREQVKIRRYQLLFNELGTDASPQEAARIYEELLAVGHYFIDGAEWLLDSLYGRYKLYLATNGTAAVQNSRLKSAGIRRYFEYVFISEELDCNKPSKDFFERCFQNIPDFKTEEAVMVGDSLSSDILGGINAGIKTVWFNQELIKSTNTGAVRPDCMIKTLKELPGVLETM</sequence>
<dbReference type="SFLD" id="SFLDS00003">
    <property type="entry name" value="Haloacid_Dehalogenase"/>
    <property type="match status" value="1"/>
</dbReference>
<dbReference type="EMBL" id="BAABXL010000001">
    <property type="protein sequence ID" value="GAA6268295.1"/>
    <property type="molecule type" value="Genomic_DNA"/>
</dbReference>
<dbReference type="InterPro" id="IPR011951">
    <property type="entry name" value="HAD-SF_hydro_IA_YjjG/PynA"/>
</dbReference>
<dbReference type="NCBIfam" id="TIGR02254">
    <property type="entry name" value="YjjG_YfnB"/>
    <property type="match status" value="1"/>
</dbReference>
<dbReference type="InterPro" id="IPR006439">
    <property type="entry name" value="HAD-SF_hydro_IA"/>
</dbReference>
<proteinExistence type="predicted"/>
<dbReference type="PANTHER" id="PTHR47478">
    <property type="match status" value="1"/>
</dbReference>
<reference evidence="1 2" key="1">
    <citation type="submission" date="2024-04" db="EMBL/GenBank/DDBJ databases">
        <title>Defined microbial consortia suppress multidrug-resistant proinflammatory Enterobacteriaceae via ecological control.</title>
        <authorList>
            <person name="Furuichi M."/>
            <person name="Kawaguchi T."/>
            <person name="Pust M."/>
            <person name="Yasuma K."/>
            <person name="Plichta D."/>
            <person name="Hasegawa N."/>
            <person name="Ohya T."/>
            <person name="Bhattarai S."/>
            <person name="Sasajima S."/>
            <person name="Aoto Y."/>
            <person name="Tuganbaev T."/>
            <person name="Yaginuma M."/>
            <person name="Ueda M."/>
            <person name="Okahashi N."/>
            <person name="Amafuji K."/>
            <person name="Kiridooshi Y."/>
            <person name="Sugita K."/>
            <person name="Strazar M."/>
            <person name="Skelly A."/>
            <person name="Suda W."/>
            <person name="Hattori M."/>
            <person name="Nakamoto N."/>
            <person name="Caballero S."/>
            <person name="Norman J."/>
            <person name="Olle B."/>
            <person name="Tanoue T."/>
            <person name="Arita M."/>
            <person name="Bucci V."/>
            <person name="Atarashi K."/>
            <person name="Xavier R."/>
            <person name="Honda K."/>
        </authorList>
    </citation>
    <scope>NUCLEOTIDE SEQUENCE [LARGE SCALE GENOMIC DNA]</scope>
    <source>
        <strain evidence="2">f13</strain>
    </source>
</reference>
<protein>
    <submittedName>
        <fullName evidence="1">YjjG family noncanonical pyrimidine nucleotidase</fullName>
    </submittedName>
</protein>
<dbReference type="NCBIfam" id="TIGR01549">
    <property type="entry name" value="HAD-SF-IA-v1"/>
    <property type="match status" value="1"/>
</dbReference>
<dbReference type="RefSeq" id="WP_176254632.1">
    <property type="nucleotide sequence ID" value="NZ_BAABXL010000001.1"/>
</dbReference>
<accession>A0ABQ0AW88</accession>
<dbReference type="Gene3D" id="3.40.50.1000">
    <property type="entry name" value="HAD superfamily/HAD-like"/>
    <property type="match status" value="1"/>
</dbReference>
<organism evidence="1 2">
    <name type="scientific">Enterocloster alcoholdehydrogenati</name>
    <dbReference type="NCBI Taxonomy" id="2547410"/>
    <lineage>
        <taxon>Bacteria</taxon>
        <taxon>Bacillati</taxon>
        <taxon>Bacillota</taxon>
        <taxon>Clostridia</taxon>
        <taxon>Lachnospirales</taxon>
        <taxon>Lachnospiraceae</taxon>
        <taxon>Enterocloster</taxon>
    </lineage>
</organism>
<evidence type="ECO:0000313" key="2">
    <source>
        <dbReference type="Proteomes" id="UP001600894"/>
    </source>
</evidence>
<keyword evidence="2" id="KW-1185">Reference proteome</keyword>
<dbReference type="InterPro" id="IPR036412">
    <property type="entry name" value="HAD-like_sf"/>
</dbReference>
<dbReference type="Proteomes" id="UP001600894">
    <property type="component" value="Unassembled WGS sequence"/>
</dbReference>
<dbReference type="InterPro" id="IPR023214">
    <property type="entry name" value="HAD_sf"/>
</dbReference>
<dbReference type="SUPFAM" id="SSF56784">
    <property type="entry name" value="HAD-like"/>
    <property type="match status" value="1"/>
</dbReference>
<dbReference type="InterPro" id="IPR023198">
    <property type="entry name" value="PGP-like_dom2"/>
</dbReference>
<dbReference type="InterPro" id="IPR041492">
    <property type="entry name" value="HAD_2"/>
</dbReference>
<dbReference type="InterPro" id="IPR052550">
    <property type="entry name" value="Pyrimidine_5'-ntase_YjjG"/>
</dbReference>
<dbReference type="SFLD" id="SFLDG01129">
    <property type="entry name" value="C1.5:_HAD__Beta-PGM__Phosphata"/>
    <property type="match status" value="1"/>
</dbReference>
<dbReference type="PANTHER" id="PTHR47478:SF1">
    <property type="entry name" value="PYRIMIDINE 5'-NUCLEOTIDASE YJJG"/>
    <property type="match status" value="1"/>
</dbReference>
<gene>
    <name evidence="1" type="ORF">F130042H8_13550</name>
</gene>
<dbReference type="SFLD" id="SFLDG01135">
    <property type="entry name" value="C1.5.6:_HAD__Beta-PGM__Phospha"/>
    <property type="match status" value="1"/>
</dbReference>
<name>A0ABQ0AW88_9FIRM</name>
<dbReference type="Gene3D" id="1.10.150.240">
    <property type="entry name" value="Putative phosphatase, domain 2"/>
    <property type="match status" value="1"/>
</dbReference>
<evidence type="ECO:0000313" key="1">
    <source>
        <dbReference type="EMBL" id="GAA6268295.1"/>
    </source>
</evidence>